<organism evidence="1 2">
    <name type="scientific">Wocania arenilitoris</name>
    <dbReference type="NCBI Taxonomy" id="2044858"/>
    <lineage>
        <taxon>Bacteria</taxon>
        <taxon>Pseudomonadati</taxon>
        <taxon>Bacteroidota</taxon>
        <taxon>Flavobacteriia</taxon>
        <taxon>Flavobacteriales</taxon>
        <taxon>Flavobacteriaceae</taxon>
        <taxon>Wocania</taxon>
    </lineage>
</organism>
<reference evidence="1" key="1">
    <citation type="submission" date="2022-01" db="EMBL/GenBank/DDBJ databases">
        <title>Draft genome sequence of Sabulilitoribacter arenilitoris KCTC 52401.</title>
        <authorList>
            <person name="Oh J.-S."/>
        </authorList>
    </citation>
    <scope>NUCLEOTIDE SEQUENCE</scope>
    <source>
        <strain evidence="1">HMF6543</strain>
    </source>
</reference>
<dbReference type="Proteomes" id="UP001199795">
    <property type="component" value="Unassembled WGS sequence"/>
</dbReference>
<dbReference type="InterPro" id="IPR046525">
    <property type="entry name" value="DUF6702"/>
</dbReference>
<protein>
    <submittedName>
        <fullName evidence="1">Peptidase E</fullName>
    </submittedName>
</protein>
<gene>
    <name evidence="1" type="ORF">L3X37_02560</name>
</gene>
<keyword evidence="2" id="KW-1185">Reference proteome</keyword>
<evidence type="ECO:0000313" key="1">
    <source>
        <dbReference type="EMBL" id="MCF7567247.1"/>
    </source>
</evidence>
<comment type="caution">
    <text evidence="1">The sequence shown here is derived from an EMBL/GenBank/DDBJ whole genome shotgun (WGS) entry which is preliminary data.</text>
</comment>
<dbReference type="RefSeq" id="WP_237238606.1">
    <property type="nucleotide sequence ID" value="NZ_JAKKDU010000002.1"/>
</dbReference>
<proteinExistence type="predicted"/>
<name>A0AAE3JKM8_9FLAO</name>
<dbReference type="Pfam" id="PF20420">
    <property type="entry name" value="DUF6702"/>
    <property type="match status" value="1"/>
</dbReference>
<dbReference type="EMBL" id="JAKKDU010000002">
    <property type="protein sequence ID" value="MCF7567247.1"/>
    <property type="molecule type" value="Genomic_DNA"/>
</dbReference>
<evidence type="ECO:0000313" key="2">
    <source>
        <dbReference type="Proteomes" id="UP001199795"/>
    </source>
</evidence>
<sequence length="167" mass="19736">MRLKKYFLFLLIIPLIAFTSVHKYYVSVTQVNYIKEESSVQITSRIFIDDFENLIRNRYDESITLAGKNEPKIANTYIENYLKDKIKIKINNKDTKLNFIGKEYDADIMLCYLEIEDVKDITSIQITNQLLFDLYSEQQNIVKTKINSKQKSFLLILQKDKALLNFN</sequence>
<dbReference type="AlphaFoldDB" id="A0AAE3JKM8"/>
<accession>A0AAE3JKM8</accession>